<feature type="signal peptide" evidence="2">
    <location>
        <begin position="1"/>
        <end position="27"/>
    </location>
</feature>
<dbReference type="GeneID" id="72063500"/>
<feature type="transmembrane region" description="Helical" evidence="1">
    <location>
        <begin position="54"/>
        <end position="76"/>
    </location>
</feature>
<dbReference type="Proteomes" id="UP000829364">
    <property type="component" value="Chromosome 1"/>
</dbReference>
<keyword evidence="1" id="KW-1133">Transmembrane helix</keyword>
<proteinExistence type="predicted"/>
<keyword evidence="1" id="KW-0812">Transmembrane</keyword>
<dbReference type="AlphaFoldDB" id="A0A9Q8V7X7"/>
<dbReference type="OrthoDB" id="10519493at2759"/>
<organism evidence="3 4">
    <name type="scientific">Purpureocillium takamizusanense</name>
    <dbReference type="NCBI Taxonomy" id="2060973"/>
    <lineage>
        <taxon>Eukaryota</taxon>
        <taxon>Fungi</taxon>
        <taxon>Dikarya</taxon>
        <taxon>Ascomycota</taxon>
        <taxon>Pezizomycotina</taxon>
        <taxon>Sordariomycetes</taxon>
        <taxon>Hypocreomycetidae</taxon>
        <taxon>Hypocreales</taxon>
        <taxon>Ophiocordycipitaceae</taxon>
        <taxon>Purpureocillium</taxon>
    </lineage>
</organism>
<dbReference type="KEGG" id="ptkz:JDV02_001537"/>
<evidence type="ECO:0000313" key="4">
    <source>
        <dbReference type="Proteomes" id="UP000829364"/>
    </source>
</evidence>
<dbReference type="EMBL" id="CP086354">
    <property type="protein sequence ID" value="UNI14961.1"/>
    <property type="molecule type" value="Genomic_DNA"/>
</dbReference>
<sequence length="185" mass="20891">MVDPNTGIWGHFAHMLAAFLVLGTAEALRQDNFEIEAAGPVMLYRDADRRPGDWGAWASTGMAVVGIGGMMLLLSLPELLAMGSWTSPTAWWFADATSMRHTWIMATLLWPLNDVCETVVFCLWRERSRRRAERHMWVVCRPAWIVSLVTRLWGLLWWTSIWMLAALVDWGVEIYARGDAAVGVA</sequence>
<evidence type="ECO:0000313" key="3">
    <source>
        <dbReference type="EMBL" id="UNI14961.1"/>
    </source>
</evidence>
<evidence type="ECO:0000256" key="2">
    <source>
        <dbReference type="SAM" id="SignalP"/>
    </source>
</evidence>
<keyword evidence="1" id="KW-0472">Membrane</keyword>
<dbReference type="RefSeq" id="XP_047838442.1">
    <property type="nucleotide sequence ID" value="XM_047982477.1"/>
</dbReference>
<accession>A0A9Q8V7X7</accession>
<name>A0A9Q8V7X7_9HYPO</name>
<feature type="transmembrane region" description="Helical" evidence="1">
    <location>
        <begin position="144"/>
        <end position="165"/>
    </location>
</feature>
<gene>
    <name evidence="3" type="ORF">JDV02_001537</name>
</gene>
<reference evidence="3" key="1">
    <citation type="submission" date="2021-11" db="EMBL/GenBank/DDBJ databases">
        <title>Purpureocillium_takamizusanense_genome.</title>
        <authorList>
            <person name="Nguyen N.-H."/>
        </authorList>
    </citation>
    <scope>NUCLEOTIDE SEQUENCE</scope>
    <source>
        <strain evidence="3">PT3</strain>
    </source>
</reference>
<protein>
    <submittedName>
        <fullName evidence="3">Uncharacterized protein</fullName>
    </submittedName>
</protein>
<feature type="transmembrane region" description="Helical" evidence="1">
    <location>
        <begin position="103"/>
        <end position="124"/>
    </location>
</feature>
<keyword evidence="4" id="KW-1185">Reference proteome</keyword>
<feature type="chain" id="PRO_5040429156" evidence="2">
    <location>
        <begin position="28"/>
        <end position="185"/>
    </location>
</feature>
<evidence type="ECO:0000256" key="1">
    <source>
        <dbReference type="SAM" id="Phobius"/>
    </source>
</evidence>
<keyword evidence="2" id="KW-0732">Signal</keyword>